<reference evidence="3" key="1">
    <citation type="submission" date="2016-10" db="EMBL/GenBank/DDBJ databases">
        <authorList>
            <person name="Varghese N."/>
            <person name="Submissions S."/>
        </authorList>
    </citation>
    <scope>NUCLEOTIDE SEQUENCE [LARGE SCALE GENOMIC DNA]</scope>
    <source>
        <strain evidence="3">CGMCC 1.11101</strain>
    </source>
</reference>
<dbReference type="SUPFAM" id="SSF51735">
    <property type="entry name" value="NAD(P)-binding Rossmann-fold domains"/>
    <property type="match status" value="1"/>
</dbReference>
<dbReference type="RefSeq" id="WP_090707876.1">
    <property type="nucleotide sequence ID" value="NZ_FOVM01000001.1"/>
</dbReference>
<dbReference type="STRING" id="995034.SAMN05216219_0096"/>
<protein>
    <submittedName>
        <fullName evidence="2">Nucleoside-diphosphate-sugar epimerase</fullName>
    </submittedName>
</protein>
<name>A0A1I4YBH1_9MICO</name>
<dbReference type="Proteomes" id="UP000198867">
    <property type="component" value="Unassembled WGS sequence"/>
</dbReference>
<keyword evidence="3" id="KW-1185">Reference proteome</keyword>
<feature type="domain" description="NAD-dependent epimerase/dehydratase" evidence="1">
    <location>
        <begin position="3"/>
        <end position="241"/>
    </location>
</feature>
<dbReference type="PANTHER" id="PTHR43245">
    <property type="entry name" value="BIFUNCTIONAL POLYMYXIN RESISTANCE PROTEIN ARNA"/>
    <property type="match status" value="1"/>
</dbReference>
<accession>A0A1I4YBH1</accession>
<dbReference type="AlphaFoldDB" id="A0A1I4YBH1"/>
<dbReference type="InterPro" id="IPR050177">
    <property type="entry name" value="Lipid_A_modif_metabolic_enz"/>
</dbReference>
<dbReference type="OrthoDB" id="3338687at2"/>
<sequence>MRIVIVGATGNLGTALLRRLHKQPTVTGIVGVSRRLPDRAAAPYSGATWHALDIGSPSAPRQLAKIFAGADVVVHLGWALQPNHDEAALWRTNVIGTKNVLAAVAAARVPQFSYASSVAAYSPGPKTTRVDERWPAGGIPSSHYSRHKAINERALDRFEEDYPSIVVSRLRPGFVFQRRAGSEIAGLFVGQLVPLGWLRFVSPPFVPLPRQFVAQVVHSDDVADAFWRVIERGAAGAFNIAAEPIIDPTVVASVLQSRWLPVRLRVLRALVFVTWKLRLQAADPGWIDAGAMVPVMSTARARDELDWSPRVSSTVALGEIVRGIAEHANVEASPQLRG</sequence>
<dbReference type="InterPro" id="IPR036291">
    <property type="entry name" value="NAD(P)-bd_dom_sf"/>
</dbReference>
<organism evidence="2 3">
    <name type="scientific">Mycetocola miduiensis</name>
    <dbReference type="NCBI Taxonomy" id="995034"/>
    <lineage>
        <taxon>Bacteria</taxon>
        <taxon>Bacillati</taxon>
        <taxon>Actinomycetota</taxon>
        <taxon>Actinomycetes</taxon>
        <taxon>Micrococcales</taxon>
        <taxon>Microbacteriaceae</taxon>
        <taxon>Mycetocola</taxon>
    </lineage>
</organism>
<dbReference type="Gene3D" id="3.40.50.720">
    <property type="entry name" value="NAD(P)-binding Rossmann-like Domain"/>
    <property type="match status" value="1"/>
</dbReference>
<evidence type="ECO:0000313" key="2">
    <source>
        <dbReference type="EMBL" id="SFN35394.1"/>
    </source>
</evidence>
<proteinExistence type="predicted"/>
<dbReference type="InterPro" id="IPR001509">
    <property type="entry name" value="Epimerase_deHydtase"/>
</dbReference>
<dbReference type="EMBL" id="FOVM01000001">
    <property type="protein sequence ID" value="SFN35394.1"/>
    <property type="molecule type" value="Genomic_DNA"/>
</dbReference>
<evidence type="ECO:0000259" key="1">
    <source>
        <dbReference type="Pfam" id="PF01370"/>
    </source>
</evidence>
<evidence type="ECO:0000313" key="3">
    <source>
        <dbReference type="Proteomes" id="UP000198867"/>
    </source>
</evidence>
<dbReference type="Pfam" id="PF01370">
    <property type="entry name" value="Epimerase"/>
    <property type="match status" value="1"/>
</dbReference>
<gene>
    <name evidence="2" type="ORF">SAMN05216219_0096</name>
</gene>